<evidence type="ECO:0000313" key="2">
    <source>
        <dbReference type="Proteomes" id="UP000830671"/>
    </source>
</evidence>
<dbReference type="GeneID" id="73347622"/>
<sequence length="286" mass="31889">MRNWRLGKYSSQRHGVDRVLASRGKNLGGFASLLQGTARRLYQTAPLQDARLHMAASSLDVYSQTAHLALDHGKRTLRGLRAAVLHKGQCLSLYQIGMVLAGTNNSTRDPTMSLPLQVNQREKLLATGPFSSSPDDSTSARSWHPDFIPHQPLRDTMSAFNTPDQFGITQHTIWFSDFPTTRCDATLQTSSGVPLTNAGAISHTYGWQFYCSTLASREHIFRRNWSGLVRNPKMPDSRSWFPNAALGNLEAPGRGGLAPFCCLNRQKKPIDPLRHVLVRRVIRQSI</sequence>
<name>A0A9Q8T2X5_9PEZI</name>
<evidence type="ECO:0000313" key="1">
    <source>
        <dbReference type="EMBL" id="UQC88152.1"/>
    </source>
</evidence>
<dbReference type="Proteomes" id="UP000830671">
    <property type="component" value="Chromosome 7"/>
</dbReference>
<protein>
    <submittedName>
        <fullName evidence="1">Uncharacterized protein</fullName>
    </submittedName>
</protein>
<dbReference type="KEGG" id="clup:CLUP02_13675"/>
<proteinExistence type="predicted"/>
<dbReference type="RefSeq" id="XP_049149758.1">
    <property type="nucleotide sequence ID" value="XM_049292612.1"/>
</dbReference>
<dbReference type="AlphaFoldDB" id="A0A9Q8T2X5"/>
<dbReference type="EMBL" id="CP019479">
    <property type="protein sequence ID" value="UQC88152.1"/>
    <property type="molecule type" value="Genomic_DNA"/>
</dbReference>
<keyword evidence="2" id="KW-1185">Reference proteome</keyword>
<accession>A0A9Q8T2X5</accession>
<gene>
    <name evidence="1" type="ORF">CLUP02_13675</name>
</gene>
<organism evidence="1 2">
    <name type="scientific">Colletotrichum lupini</name>
    <dbReference type="NCBI Taxonomy" id="145971"/>
    <lineage>
        <taxon>Eukaryota</taxon>
        <taxon>Fungi</taxon>
        <taxon>Dikarya</taxon>
        <taxon>Ascomycota</taxon>
        <taxon>Pezizomycotina</taxon>
        <taxon>Sordariomycetes</taxon>
        <taxon>Hypocreomycetidae</taxon>
        <taxon>Glomerellales</taxon>
        <taxon>Glomerellaceae</taxon>
        <taxon>Colletotrichum</taxon>
        <taxon>Colletotrichum acutatum species complex</taxon>
    </lineage>
</organism>
<reference evidence="1" key="1">
    <citation type="journal article" date="2021" name="Mol. Plant Microbe Interact.">
        <title>Complete Genome Sequence of the Plant-Pathogenic Fungus Colletotrichum lupini.</title>
        <authorList>
            <person name="Baroncelli R."/>
            <person name="Pensec F."/>
            <person name="Da Lio D."/>
            <person name="Boufleur T."/>
            <person name="Vicente I."/>
            <person name="Sarrocco S."/>
            <person name="Picot A."/>
            <person name="Baraldi E."/>
            <person name="Sukno S."/>
            <person name="Thon M."/>
            <person name="Le Floch G."/>
        </authorList>
    </citation>
    <scope>NUCLEOTIDE SEQUENCE</scope>
    <source>
        <strain evidence="1">IMI 504893</strain>
    </source>
</reference>